<accession>A0A964TDA0</accession>
<proteinExistence type="predicted"/>
<dbReference type="EMBL" id="JAAABI010000002">
    <property type="protein sequence ID" value="NAY92114.1"/>
    <property type="molecule type" value="Genomic_DNA"/>
</dbReference>
<protein>
    <submittedName>
        <fullName evidence="1">Uncharacterized protein</fullName>
    </submittedName>
</protein>
<sequence length="259" mass="29691">MVPGIAAALIGDPVYAQGVATFTLEILGHAQSETKIKRVESLLFGLEELLKKHDPKFEFEKSSSQEVRDLLETAIINASRANTESKIERLRKVVFGHIVDPQPYDYTTRYLDLGVRLNDDQVLILKMFVETEVDLHDLREKLKDLRIISENAKDVELAMFASDSKASSKQKEVFKYKKDIHKKEMENTEFDFESVVNKRRRMISKYPEDEFQFLFNDLRVLGLIYNPAEGRASNTGDQAYYQCTALANGFMKYLSEDSG</sequence>
<keyword evidence="2" id="KW-1185">Reference proteome</keyword>
<comment type="caution">
    <text evidence="1">The sequence shown here is derived from an EMBL/GenBank/DDBJ whole genome shotgun (WGS) entry which is preliminary data.</text>
</comment>
<name>A0A964TDA0_9FLAO</name>
<organism evidence="1 2">
    <name type="scientific">Flagellimonas ochracea</name>
    <dbReference type="NCBI Taxonomy" id="2696472"/>
    <lineage>
        <taxon>Bacteria</taxon>
        <taxon>Pseudomonadati</taxon>
        <taxon>Bacteroidota</taxon>
        <taxon>Flavobacteriia</taxon>
        <taxon>Flavobacteriales</taxon>
        <taxon>Flavobacteriaceae</taxon>
        <taxon>Flagellimonas</taxon>
    </lineage>
</organism>
<gene>
    <name evidence="1" type="ORF">GTQ34_09295</name>
</gene>
<evidence type="ECO:0000313" key="2">
    <source>
        <dbReference type="Proteomes" id="UP000667650"/>
    </source>
</evidence>
<evidence type="ECO:0000313" key="1">
    <source>
        <dbReference type="EMBL" id="NAY92114.1"/>
    </source>
</evidence>
<reference evidence="1" key="1">
    <citation type="submission" date="2020-01" db="EMBL/GenBank/DDBJ databases">
        <title>Muricauda ochracea sp. nov., isolated from a tidal flat of Garorim bay in Korea.</title>
        <authorList>
            <person name="Kim D."/>
            <person name="Yoo Y."/>
            <person name="Kim J.-J."/>
        </authorList>
    </citation>
    <scope>NUCLEOTIDE SEQUENCE</scope>
    <source>
        <strain evidence="1">JGD-17</strain>
    </source>
</reference>
<dbReference type="RefSeq" id="WP_166523503.1">
    <property type="nucleotide sequence ID" value="NZ_JAAABI010000002.1"/>
</dbReference>
<dbReference type="AlphaFoldDB" id="A0A964TDA0"/>
<dbReference type="Proteomes" id="UP000667650">
    <property type="component" value="Unassembled WGS sequence"/>
</dbReference>